<dbReference type="EMBL" id="JBHRYE010000049">
    <property type="protein sequence ID" value="MFC3673586.1"/>
    <property type="molecule type" value="Genomic_DNA"/>
</dbReference>
<gene>
    <name evidence="2" type="ORF">ACFOOT_19365</name>
</gene>
<proteinExistence type="predicted"/>
<reference evidence="3" key="1">
    <citation type="journal article" date="2019" name="Int. J. Syst. Evol. Microbiol.">
        <title>The Global Catalogue of Microorganisms (GCM) 10K type strain sequencing project: providing services to taxonomists for standard genome sequencing and annotation.</title>
        <authorList>
            <consortium name="The Broad Institute Genomics Platform"/>
            <consortium name="The Broad Institute Genome Sequencing Center for Infectious Disease"/>
            <person name="Wu L."/>
            <person name="Ma J."/>
        </authorList>
    </citation>
    <scope>NUCLEOTIDE SEQUENCE [LARGE SCALE GENOMIC DNA]</scope>
    <source>
        <strain evidence="3">KCTC 42224</strain>
    </source>
</reference>
<dbReference type="RefSeq" id="WP_191324853.1">
    <property type="nucleotide sequence ID" value="NZ_BMZP01000012.1"/>
</dbReference>
<comment type="caution">
    <text evidence="2">The sequence shown here is derived from an EMBL/GenBank/DDBJ whole genome shotgun (WGS) entry which is preliminary data.</text>
</comment>
<evidence type="ECO:0000256" key="1">
    <source>
        <dbReference type="SAM" id="MobiDB-lite"/>
    </source>
</evidence>
<evidence type="ECO:0000313" key="3">
    <source>
        <dbReference type="Proteomes" id="UP001595683"/>
    </source>
</evidence>
<organism evidence="2 3">
    <name type="scientific">Novosphingobium pokkalii</name>
    <dbReference type="NCBI Taxonomy" id="1770194"/>
    <lineage>
        <taxon>Bacteria</taxon>
        <taxon>Pseudomonadati</taxon>
        <taxon>Pseudomonadota</taxon>
        <taxon>Alphaproteobacteria</taxon>
        <taxon>Sphingomonadales</taxon>
        <taxon>Sphingomonadaceae</taxon>
        <taxon>Novosphingobium</taxon>
    </lineage>
</organism>
<evidence type="ECO:0000313" key="2">
    <source>
        <dbReference type="EMBL" id="MFC3673586.1"/>
    </source>
</evidence>
<accession>A0ABV7V842</accession>
<feature type="compositionally biased region" description="Pro residues" evidence="1">
    <location>
        <begin position="46"/>
        <end position="64"/>
    </location>
</feature>
<keyword evidence="3" id="KW-1185">Reference proteome</keyword>
<protein>
    <submittedName>
        <fullName evidence="2">Uncharacterized protein</fullName>
    </submittedName>
</protein>
<dbReference type="Proteomes" id="UP001595683">
    <property type="component" value="Unassembled WGS sequence"/>
</dbReference>
<sequence>MSDTPSAQPPIPLRPVRATPDGQQASRAEERDNPGQTTGGTGGMGAPPPDPTPIDEPVPDPVRYPPGSRGEDQTAER</sequence>
<name>A0ABV7V842_9SPHN</name>
<feature type="region of interest" description="Disordered" evidence="1">
    <location>
        <begin position="1"/>
        <end position="77"/>
    </location>
</feature>